<evidence type="ECO:0000313" key="8">
    <source>
        <dbReference type="Proteomes" id="UP000244224"/>
    </source>
</evidence>
<dbReference type="Proteomes" id="UP000244224">
    <property type="component" value="Unassembled WGS sequence"/>
</dbReference>
<accession>A0A2T6B4V6</accession>
<evidence type="ECO:0000256" key="4">
    <source>
        <dbReference type="ARBA" id="ARBA00013432"/>
    </source>
</evidence>
<reference evidence="7 8" key="1">
    <citation type="submission" date="2018-04" db="EMBL/GenBank/DDBJ databases">
        <title>Genomic Encyclopedia of Archaeal and Bacterial Type Strains, Phase II (KMG-II): from individual species to whole genera.</title>
        <authorList>
            <person name="Goeker M."/>
        </authorList>
    </citation>
    <scope>NUCLEOTIDE SEQUENCE [LARGE SCALE GENOMIC DNA]</scope>
    <source>
        <strain evidence="7 8">DSM 21823</strain>
    </source>
</reference>
<name>A0A2T6B4V6_9RHOB</name>
<dbReference type="InterPro" id="IPR045520">
    <property type="entry name" value="GPAT/DHAPAT_C"/>
</dbReference>
<dbReference type="RefSeq" id="WP_108128456.1">
    <property type="nucleotide sequence ID" value="NZ_QBKP01000004.1"/>
</dbReference>
<keyword evidence="8" id="KW-1185">Reference proteome</keyword>
<dbReference type="OrthoDB" id="335193at2"/>
<dbReference type="EMBL" id="QBKP01000004">
    <property type="protein sequence ID" value="PTX51062.1"/>
    <property type="molecule type" value="Genomic_DNA"/>
</dbReference>
<comment type="subcellular location">
    <subcellularLocation>
        <location evidence="1">Endomembrane system</location>
        <topology evidence="1">Peripheral membrane protein</topology>
    </subcellularLocation>
</comment>
<comment type="caution">
    <text evidence="7">The sequence shown here is derived from an EMBL/GenBank/DDBJ whole genome shotgun (WGS) entry which is preliminary data.</text>
</comment>
<evidence type="ECO:0000256" key="5">
    <source>
        <dbReference type="ARBA" id="ARBA00048427"/>
    </source>
</evidence>
<dbReference type="GO" id="GO:0004366">
    <property type="term" value="F:glycerol-3-phosphate O-acyltransferase activity"/>
    <property type="evidence" value="ECO:0007669"/>
    <property type="project" value="UniProtKB-EC"/>
</dbReference>
<dbReference type="EC" id="2.3.1.15" evidence="3"/>
<dbReference type="GO" id="GO:0012505">
    <property type="term" value="C:endomembrane system"/>
    <property type="evidence" value="ECO:0007669"/>
    <property type="project" value="UniProtKB-SubCell"/>
</dbReference>
<evidence type="ECO:0000256" key="2">
    <source>
        <dbReference type="ARBA" id="ARBA00004765"/>
    </source>
</evidence>
<dbReference type="InterPro" id="IPR002123">
    <property type="entry name" value="Plipid/glycerol_acylTrfase"/>
</dbReference>
<protein>
    <recommendedName>
        <fullName evidence="4">Glycerol-3-phosphate acyltransferase</fullName>
        <ecNumber evidence="3">2.3.1.15</ecNumber>
    </recommendedName>
</protein>
<dbReference type="AlphaFoldDB" id="A0A2T6B4V6"/>
<dbReference type="SUPFAM" id="SSF69593">
    <property type="entry name" value="Glycerol-3-phosphate (1)-acyltransferase"/>
    <property type="match status" value="1"/>
</dbReference>
<evidence type="ECO:0000256" key="3">
    <source>
        <dbReference type="ARBA" id="ARBA00013113"/>
    </source>
</evidence>
<sequence>MTETVELPLWLVVLALILAAVAALERVLMPSARWFLRRRAERLVARLNIHLARPIRPFRLMARADRIVQLTYDSKVVQAAMDHAQETGTPEPVAFEAARKAAREIVPGFSALVYFGVATRLARWLSRALYTVRVRPVDAALAGIDREATVVFVMNHRSNMDYVLVTWLVANRSALSYAVGEWARVWPLSAMIRAMGAYFIRRGSRDPLYRRVLARYVQIITAEGVTQAIFPEGGLSLDGRVGAARMGLLSYILQDFGPDHRDVVFVPVGIGYDRVLEDRLLVEAAAKGERRFRAGPLGVLGFLWRMARRKWKGTYSGFGHAGVAFGAPISLRDWLATHPADAEALGTALMQRVGEAVPVLPVPLAAAALRRGAAAVPELVSRAMALAQDLRAQGAVMELGEAPETALVGAFEVLRMRGMMDAAGQVPADQMALLAFQAGTVEQRISNSIS</sequence>
<evidence type="ECO:0000313" key="7">
    <source>
        <dbReference type="EMBL" id="PTX51062.1"/>
    </source>
</evidence>
<dbReference type="UniPathway" id="UPA00557">
    <property type="reaction ID" value="UER00612"/>
</dbReference>
<keyword evidence="7" id="KW-0012">Acyltransferase</keyword>
<organism evidence="7 8">
    <name type="scientific">Gemmobacter caeni</name>
    <dbReference type="NCBI Taxonomy" id="589035"/>
    <lineage>
        <taxon>Bacteria</taxon>
        <taxon>Pseudomonadati</taxon>
        <taxon>Pseudomonadota</taxon>
        <taxon>Alphaproteobacteria</taxon>
        <taxon>Rhodobacterales</taxon>
        <taxon>Paracoccaceae</taxon>
        <taxon>Gemmobacter</taxon>
    </lineage>
</organism>
<gene>
    <name evidence="7" type="ORF">C8N34_104181</name>
</gene>
<dbReference type="Pfam" id="PF19277">
    <property type="entry name" value="GPAT_C"/>
    <property type="match status" value="1"/>
</dbReference>
<dbReference type="PANTHER" id="PTHR12563:SF17">
    <property type="entry name" value="DIHYDROXYACETONE PHOSPHATE ACYLTRANSFERASE"/>
    <property type="match status" value="1"/>
</dbReference>
<dbReference type="PANTHER" id="PTHR12563">
    <property type="entry name" value="GLYCEROL-3-PHOSPHATE ACYLTRANSFERASE"/>
    <property type="match status" value="1"/>
</dbReference>
<dbReference type="Pfam" id="PF01553">
    <property type="entry name" value="Acyltransferase"/>
    <property type="match status" value="1"/>
</dbReference>
<dbReference type="SMART" id="SM00563">
    <property type="entry name" value="PlsC"/>
    <property type="match status" value="1"/>
</dbReference>
<feature type="domain" description="Phospholipid/glycerol acyltransferase" evidence="6">
    <location>
        <begin position="150"/>
        <end position="273"/>
    </location>
</feature>
<evidence type="ECO:0000259" key="6">
    <source>
        <dbReference type="SMART" id="SM00563"/>
    </source>
</evidence>
<comment type="catalytic activity">
    <reaction evidence="5">
        <text>sn-glycerol 3-phosphate + an acyl-CoA = a 1-acyl-sn-glycero-3-phosphate + CoA</text>
        <dbReference type="Rhea" id="RHEA:15325"/>
        <dbReference type="ChEBI" id="CHEBI:57287"/>
        <dbReference type="ChEBI" id="CHEBI:57597"/>
        <dbReference type="ChEBI" id="CHEBI:57970"/>
        <dbReference type="ChEBI" id="CHEBI:58342"/>
        <dbReference type="EC" id="2.3.1.15"/>
    </reaction>
</comment>
<evidence type="ECO:0000256" key="1">
    <source>
        <dbReference type="ARBA" id="ARBA00004184"/>
    </source>
</evidence>
<dbReference type="GO" id="GO:0016024">
    <property type="term" value="P:CDP-diacylglycerol biosynthetic process"/>
    <property type="evidence" value="ECO:0007669"/>
    <property type="project" value="UniProtKB-UniPathway"/>
</dbReference>
<comment type="pathway">
    <text evidence="2">Phospholipid metabolism; CDP-diacylglycerol biosynthesis; CDP-diacylglycerol from sn-glycerol 3-phosphate: step 1/3.</text>
</comment>
<keyword evidence="7" id="KW-0808">Transferase</keyword>
<proteinExistence type="predicted"/>
<dbReference type="InterPro" id="IPR022284">
    <property type="entry name" value="GPAT/DHAPAT"/>
</dbReference>